<dbReference type="Pfam" id="PF04144">
    <property type="entry name" value="SCAMP"/>
    <property type="match status" value="1"/>
</dbReference>
<keyword evidence="2 5" id="KW-0812">Transmembrane</keyword>
<proteinExistence type="predicted"/>
<dbReference type="InterPro" id="IPR007273">
    <property type="entry name" value="SCAMP"/>
</dbReference>
<comment type="subcellular location">
    <subcellularLocation>
        <location evidence="1">Membrane</location>
        <topology evidence="1">Multi-pass membrane protein</topology>
    </subcellularLocation>
</comment>
<keyword evidence="7" id="KW-1185">Reference proteome</keyword>
<dbReference type="PANTHER" id="PTHR10687:SF2">
    <property type="entry name" value="SECRETORY CARRIER-ASSOCIATED MEMBRANE PROTEIN"/>
    <property type="match status" value="1"/>
</dbReference>
<reference evidence="6 7" key="1">
    <citation type="submission" date="2018-06" db="EMBL/GenBank/DDBJ databases">
        <title>Comparative genomics reveals the genomic features of Rhizophagus irregularis, R. cerebriforme, R. diaphanum and Gigaspora rosea, and their symbiotic lifestyle signature.</title>
        <authorList>
            <person name="Morin E."/>
            <person name="San Clemente H."/>
            <person name="Chen E.C.H."/>
            <person name="De La Providencia I."/>
            <person name="Hainaut M."/>
            <person name="Kuo A."/>
            <person name="Kohler A."/>
            <person name="Murat C."/>
            <person name="Tang N."/>
            <person name="Roy S."/>
            <person name="Loubradou J."/>
            <person name="Henrissat B."/>
            <person name="Grigoriev I.V."/>
            <person name="Corradi N."/>
            <person name="Roux C."/>
            <person name="Martin F.M."/>
        </authorList>
    </citation>
    <scope>NUCLEOTIDE SEQUENCE [LARGE SCALE GENOMIC DNA]</scope>
    <source>
        <strain evidence="6 7">DAOM 227022</strain>
    </source>
</reference>
<protein>
    <submittedName>
        <fullName evidence="6">Scamp family-domain-containing protein</fullName>
    </submittedName>
</protein>
<dbReference type="EMBL" id="QKYT01000062">
    <property type="protein sequence ID" value="RIA95387.1"/>
    <property type="molecule type" value="Genomic_DNA"/>
</dbReference>
<name>A0A397TG77_9GLOM</name>
<dbReference type="GO" id="GO:0055038">
    <property type="term" value="C:recycling endosome membrane"/>
    <property type="evidence" value="ECO:0007669"/>
    <property type="project" value="TreeGrafter"/>
</dbReference>
<evidence type="ECO:0000256" key="5">
    <source>
        <dbReference type="SAM" id="Phobius"/>
    </source>
</evidence>
<evidence type="ECO:0000256" key="4">
    <source>
        <dbReference type="ARBA" id="ARBA00023136"/>
    </source>
</evidence>
<comment type="caution">
    <text evidence="6">The sequence shown here is derived from an EMBL/GenBank/DDBJ whole genome shotgun (WGS) entry which is preliminary data.</text>
</comment>
<dbReference type="Proteomes" id="UP000265703">
    <property type="component" value="Unassembled WGS sequence"/>
</dbReference>
<accession>A0A397TG77</accession>
<evidence type="ECO:0000256" key="1">
    <source>
        <dbReference type="ARBA" id="ARBA00004141"/>
    </source>
</evidence>
<dbReference type="GO" id="GO:0032588">
    <property type="term" value="C:trans-Golgi network membrane"/>
    <property type="evidence" value="ECO:0007669"/>
    <property type="project" value="TreeGrafter"/>
</dbReference>
<dbReference type="PANTHER" id="PTHR10687">
    <property type="entry name" value="SECRETORY CARRIER-ASSOCIATED MEMBRANE PROTEIN SCAMP"/>
    <property type="match status" value="1"/>
</dbReference>
<dbReference type="OrthoDB" id="242866at2759"/>
<organism evidence="6 7">
    <name type="scientific">Glomus cerebriforme</name>
    <dbReference type="NCBI Taxonomy" id="658196"/>
    <lineage>
        <taxon>Eukaryota</taxon>
        <taxon>Fungi</taxon>
        <taxon>Fungi incertae sedis</taxon>
        <taxon>Mucoromycota</taxon>
        <taxon>Glomeromycotina</taxon>
        <taxon>Glomeromycetes</taxon>
        <taxon>Glomerales</taxon>
        <taxon>Glomeraceae</taxon>
        <taxon>Glomus</taxon>
    </lineage>
</organism>
<dbReference type="GO" id="GO:0015031">
    <property type="term" value="P:protein transport"/>
    <property type="evidence" value="ECO:0007669"/>
    <property type="project" value="InterPro"/>
</dbReference>
<feature type="transmembrane region" description="Helical" evidence="5">
    <location>
        <begin position="147"/>
        <end position="169"/>
    </location>
</feature>
<gene>
    <name evidence="6" type="ORF">C1645_757696</name>
</gene>
<evidence type="ECO:0000256" key="3">
    <source>
        <dbReference type="ARBA" id="ARBA00022989"/>
    </source>
</evidence>
<feature type="transmembrane region" description="Helical" evidence="5">
    <location>
        <begin position="106"/>
        <end position="127"/>
    </location>
</feature>
<evidence type="ECO:0000313" key="6">
    <source>
        <dbReference type="EMBL" id="RIA95387.1"/>
    </source>
</evidence>
<sequence length="194" mass="22498">MTETKKNWPPCYPIIYHDIQAEILEDSAVRMAERSYVLWLAYIVTLIFNFISVVATTIANGNAGDVIVQILLAILYLFIWPLFDFFSRHISLYRAFKYDNRTSYRLFFLFTFLDIVFGIFIGVGFLYGGGGGLIAMINNFKHDPLNVSHIVAGVFSAICVFLVLSLTMFHVKLFRRVYKHFKIHDDWSLFPKRS</sequence>
<dbReference type="AlphaFoldDB" id="A0A397TG77"/>
<feature type="transmembrane region" description="Helical" evidence="5">
    <location>
        <begin position="36"/>
        <end position="60"/>
    </location>
</feature>
<feature type="transmembrane region" description="Helical" evidence="5">
    <location>
        <begin position="66"/>
        <end position="86"/>
    </location>
</feature>
<evidence type="ECO:0000256" key="2">
    <source>
        <dbReference type="ARBA" id="ARBA00022692"/>
    </source>
</evidence>
<keyword evidence="3 5" id="KW-1133">Transmembrane helix</keyword>
<keyword evidence="4 5" id="KW-0472">Membrane</keyword>
<evidence type="ECO:0000313" key="7">
    <source>
        <dbReference type="Proteomes" id="UP000265703"/>
    </source>
</evidence>